<name>A0A814D8N5_9BILA</name>
<evidence type="ECO:0000256" key="2">
    <source>
        <dbReference type="ARBA" id="ARBA00022723"/>
    </source>
</evidence>
<keyword evidence="5" id="KW-0539">Nucleus</keyword>
<dbReference type="GO" id="GO:0008270">
    <property type="term" value="F:zinc ion binding"/>
    <property type="evidence" value="ECO:0007669"/>
    <property type="project" value="UniProtKB-KW"/>
</dbReference>
<dbReference type="Pfam" id="PF05699">
    <property type="entry name" value="Dimer_Tnp_hAT"/>
    <property type="match status" value="1"/>
</dbReference>
<evidence type="ECO:0000256" key="1">
    <source>
        <dbReference type="ARBA" id="ARBA00004123"/>
    </source>
</evidence>
<dbReference type="Proteomes" id="UP000663836">
    <property type="component" value="Unassembled WGS sequence"/>
</dbReference>
<reference evidence="7" key="1">
    <citation type="submission" date="2021-02" db="EMBL/GenBank/DDBJ databases">
        <authorList>
            <person name="Nowell W R."/>
        </authorList>
    </citation>
    <scope>NUCLEOTIDE SEQUENCE</scope>
</reference>
<proteinExistence type="predicted"/>
<keyword evidence="2" id="KW-0479">Metal-binding</keyword>
<evidence type="ECO:0000256" key="4">
    <source>
        <dbReference type="ARBA" id="ARBA00022833"/>
    </source>
</evidence>
<evidence type="ECO:0000313" key="8">
    <source>
        <dbReference type="EMBL" id="CAF4019611.1"/>
    </source>
</evidence>
<dbReference type="PANTHER" id="PTHR46481:SF10">
    <property type="entry name" value="ZINC FINGER BED DOMAIN-CONTAINING PROTEIN 39"/>
    <property type="match status" value="1"/>
</dbReference>
<evidence type="ECO:0000313" key="9">
    <source>
        <dbReference type="Proteomes" id="UP000663864"/>
    </source>
</evidence>
<keyword evidence="4" id="KW-0862">Zinc</keyword>
<dbReference type="AlphaFoldDB" id="A0A814D8N5"/>
<dbReference type="GO" id="GO:0046983">
    <property type="term" value="F:protein dimerization activity"/>
    <property type="evidence" value="ECO:0007669"/>
    <property type="project" value="InterPro"/>
</dbReference>
<gene>
    <name evidence="8" type="ORF">JBS370_LOCUS27323</name>
    <name evidence="7" type="ORF">ZHD862_LOCUS10057</name>
</gene>
<dbReference type="SUPFAM" id="SSF53098">
    <property type="entry name" value="Ribonuclease H-like"/>
    <property type="match status" value="1"/>
</dbReference>
<sequence length="145" mass="16770">MLKTLKIDQPTTELASNTTITSFSAEKTKKRSRHDELTVNDVLRSFSGKDSDPSDDEESDQFDEINNYMKKKFIFPKDIDILQWWQDYSLIYKQLSRLAMALLSIPTSSATSERIFSETARTLESRRQLLSPDSLDALIFLRHCL</sequence>
<evidence type="ECO:0000259" key="6">
    <source>
        <dbReference type="Pfam" id="PF05699"/>
    </source>
</evidence>
<evidence type="ECO:0000256" key="3">
    <source>
        <dbReference type="ARBA" id="ARBA00022771"/>
    </source>
</evidence>
<dbReference type="Proteomes" id="UP000663864">
    <property type="component" value="Unassembled WGS sequence"/>
</dbReference>
<dbReference type="PANTHER" id="PTHR46481">
    <property type="entry name" value="ZINC FINGER BED DOMAIN-CONTAINING PROTEIN 4"/>
    <property type="match status" value="1"/>
</dbReference>
<dbReference type="EMBL" id="CAJOBD010005101">
    <property type="protein sequence ID" value="CAF4019611.1"/>
    <property type="molecule type" value="Genomic_DNA"/>
</dbReference>
<organism evidence="7 9">
    <name type="scientific">Rotaria sordida</name>
    <dbReference type="NCBI Taxonomy" id="392033"/>
    <lineage>
        <taxon>Eukaryota</taxon>
        <taxon>Metazoa</taxon>
        <taxon>Spiralia</taxon>
        <taxon>Gnathifera</taxon>
        <taxon>Rotifera</taxon>
        <taxon>Eurotatoria</taxon>
        <taxon>Bdelloidea</taxon>
        <taxon>Philodinida</taxon>
        <taxon>Philodinidae</taxon>
        <taxon>Rotaria</taxon>
    </lineage>
</organism>
<comment type="caution">
    <text evidence="7">The sequence shown here is derived from an EMBL/GenBank/DDBJ whole genome shotgun (WGS) entry which is preliminary data.</text>
</comment>
<accession>A0A814D8N5</accession>
<dbReference type="InterPro" id="IPR052035">
    <property type="entry name" value="ZnF_BED_domain_contain"/>
</dbReference>
<dbReference type="EMBL" id="CAJNOT010000355">
    <property type="protein sequence ID" value="CAF0951922.1"/>
    <property type="molecule type" value="Genomic_DNA"/>
</dbReference>
<evidence type="ECO:0000313" key="7">
    <source>
        <dbReference type="EMBL" id="CAF0951922.1"/>
    </source>
</evidence>
<protein>
    <recommendedName>
        <fullName evidence="6">HAT C-terminal dimerisation domain-containing protein</fullName>
    </recommendedName>
</protein>
<feature type="domain" description="HAT C-terminal dimerisation" evidence="6">
    <location>
        <begin position="64"/>
        <end position="143"/>
    </location>
</feature>
<dbReference type="GO" id="GO:0005634">
    <property type="term" value="C:nucleus"/>
    <property type="evidence" value="ECO:0007669"/>
    <property type="project" value="UniProtKB-SubCell"/>
</dbReference>
<comment type="subcellular location">
    <subcellularLocation>
        <location evidence="1">Nucleus</location>
    </subcellularLocation>
</comment>
<dbReference type="InterPro" id="IPR012337">
    <property type="entry name" value="RNaseH-like_sf"/>
</dbReference>
<keyword evidence="3" id="KW-0863">Zinc-finger</keyword>
<evidence type="ECO:0000256" key="5">
    <source>
        <dbReference type="ARBA" id="ARBA00023242"/>
    </source>
</evidence>
<dbReference type="InterPro" id="IPR008906">
    <property type="entry name" value="HATC_C_dom"/>
</dbReference>